<dbReference type="EMBL" id="JAOVZO020000018">
    <property type="protein sequence ID" value="MDC8014370.1"/>
    <property type="molecule type" value="Genomic_DNA"/>
</dbReference>
<sequence length="272" mass="29230">MRSTVFRLVPWALFAVVLASCGHPTKRPAEPAAGGEPPPFSVEHLKRDLALPESVVRIRIDNPHGSVAVRQVDKPLLGTYEVVQRIGARPEEPQVALAIENDTAVLKVTYASDTHGGADRLVDGHRKGRVDLGVFVPKGPLVEIATTYGDVLVRRIANDMVVRTREGRLTAAGAGAMDLATVSGELRAYPTSAKWATPMRLATDTGNVLLEVPVSGPIALAARTRGRFTGPFRLAPAPLADGRQQVEWRSGSATQRIDIDSASGDIHLIEHR</sequence>
<keyword evidence="1" id="KW-0732">Signal</keyword>
<name>A0A9X4BHN1_9GAMM</name>
<protein>
    <submittedName>
        <fullName evidence="2">DUF4097 domain-containing protein</fullName>
    </submittedName>
</protein>
<comment type="caution">
    <text evidence="2">The sequence shown here is derived from an EMBL/GenBank/DDBJ whole genome shotgun (WGS) entry which is preliminary data.</text>
</comment>
<feature type="chain" id="PRO_5040948038" evidence="1">
    <location>
        <begin position="20"/>
        <end position="272"/>
    </location>
</feature>
<gene>
    <name evidence="2" type="ORF">OD750_017625</name>
</gene>
<reference evidence="2" key="1">
    <citation type="submission" date="2023-02" db="EMBL/GenBank/DDBJ databases">
        <title>Tahibacter soli sp. nov. isolated from soil.</title>
        <authorList>
            <person name="Baek J.H."/>
            <person name="Lee J.K."/>
            <person name="Choi D.G."/>
            <person name="Jeon C.O."/>
        </authorList>
    </citation>
    <scope>NUCLEOTIDE SEQUENCE</scope>
    <source>
        <strain evidence="2">BL</strain>
    </source>
</reference>
<organism evidence="2 3">
    <name type="scientific">Tahibacter soli</name>
    <dbReference type="NCBI Taxonomy" id="2983605"/>
    <lineage>
        <taxon>Bacteria</taxon>
        <taxon>Pseudomonadati</taxon>
        <taxon>Pseudomonadota</taxon>
        <taxon>Gammaproteobacteria</taxon>
        <taxon>Lysobacterales</taxon>
        <taxon>Rhodanobacteraceae</taxon>
        <taxon>Tahibacter</taxon>
    </lineage>
</organism>
<proteinExistence type="predicted"/>
<keyword evidence="3" id="KW-1185">Reference proteome</keyword>
<feature type="signal peptide" evidence="1">
    <location>
        <begin position="1"/>
        <end position="19"/>
    </location>
</feature>
<dbReference type="PROSITE" id="PS51257">
    <property type="entry name" value="PROKAR_LIPOPROTEIN"/>
    <property type="match status" value="1"/>
</dbReference>
<evidence type="ECO:0000256" key="1">
    <source>
        <dbReference type="SAM" id="SignalP"/>
    </source>
</evidence>
<evidence type="ECO:0000313" key="3">
    <source>
        <dbReference type="Proteomes" id="UP001139971"/>
    </source>
</evidence>
<dbReference type="Proteomes" id="UP001139971">
    <property type="component" value="Unassembled WGS sequence"/>
</dbReference>
<evidence type="ECO:0000313" key="2">
    <source>
        <dbReference type="EMBL" id="MDC8014370.1"/>
    </source>
</evidence>
<dbReference type="RefSeq" id="WP_263542005.1">
    <property type="nucleotide sequence ID" value="NZ_JAOVZO020000018.1"/>
</dbReference>
<dbReference type="AlphaFoldDB" id="A0A9X4BHN1"/>
<accession>A0A9X4BHN1</accession>